<dbReference type="PANTHER" id="PTHR35399:SF4">
    <property type="entry name" value="MEMBRANE PROTEIN"/>
    <property type="match status" value="1"/>
</dbReference>
<dbReference type="AlphaFoldDB" id="A0A9X3NCV9"/>
<accession>A0A9X3NCV9</accession>
<evidence type="ECO:0000313" key="4">
    <source>
        <dbReference type="Proteomes" id="UP001147653"/>
    </source>
</evidence>
<proteinExistence type="predicted"/>
<keyword evidence="2" id="KW-0732">Signal</keyword>
<protein>
    <submittedName>
        <fullName evidence="3">PhoX family protein</fullName>
    </submittedName>
</protein>
<name>A0A9X3NCV9_9ACTN</name>
<comment type="caution">
    <text evidence="3">The sequence shown here is derived from an EMBL/GenBank/DDBJ whole genome shotgun (WGS) entry which is preliminary data.</text>
</comment>
<evidence type="ECO:0000256" key="2">
    <source>
        <dbReference type="SAM" id="SignalP"/>
    </source>
</evidence>
<feature type="region of interest" description="Disordered" evidence="1">
    <location>
        <begin position="399"/>
        <end position="419"/>
    </location>
</feature>
<dbReference type="PANTHER" id="PTHR35399">
    <property type="entry name" value="SLR8030 PROTEIN"/>
    <property type="match status" value="1"/>
</dbReference>
<sequence>MLTRRRLIQSGLTTAAAVSFGPAFWRDAFAAPPATLAPYGPYGPLQPADANGLQLPPGFSSRVIAQSGQPVASTGYVFPIYPDGAATIRMPSDGGWILAINSEVPGGAGGASAIRFDARGGITNAYRILGGTSTNCAGGGTPWGTWLSCEEVPRGMVWECDVTTNAPTAHPALGVFQHEAACVDPVRQQVYLSEDVDGGGLYRFTPAAYPDLSAGVLEIACAGVGTGVVWKVLPDPTFLGATPTRSQHADSIKFRRGEGIWYDTGRVYLTTTTDETVHVYDTNAATVEVLYRAGDLPGTPLKGIDNILATRSGDLMVAEDSYDNDPDAMDVCLLTQANQVSRFLKITGDAHFKPVQSEVVSIAFNPDGTRMYVASQRHNSVGILYEISGPFRADQATVWTPPPTPTPPTPPAPPAPPTPGVPIGLDIAKRVSEKSFIRSGLAVGFSLEKAASVRIRVTAKIGNRTKTLASTTRSAKAGRNVLRVKASKSGAKLLKGRRRDVKATVEIRVTTPGAPVRTFKRTVTVRQ</sequence>
<dbReference type="EMBL" id="JAPDDP010000042">
    <property type="protein sequence ID" value="MDA0182844.1"/>
    <property type="molecule type" value="Genomic_DNA"/>
</dbReference>
<feature type="compositionally biased region" description="Pro residues" evidence="1">
    <location>
        <begin position="400"/>
        <end position="419"/>
    </location>
</feature>
<dbReference type="InterPro" id="IPR006311">
    <property type="entry name" value="TAT_signal"/>
</dbReference>
<dbReference type="Pfam" id="PF05787">
    <property type="entry name" value="PhoX"/>
    <property type="match status" value="2"/>
</dbReference>
<reference evidence="3" key="1">
    <citation type="submission" date="2022-10" db="EMBL/GenBank/DDBJ databases">
        <title>The WGS of Solirubrobacter phytolaccae KCTC 29190.</title>
        <authorList>
            <person name="Jiang Z."/>
        </authorList>
    </citation>
    <scope>NUCLEOTIDE SEQUENCE</scope>
    <source>
        <strain evidence="3">KCTC 29190</strain>
    </source>
</reference>
<dbReference type="Proteomes" id="UP001147653">
    <property type="component" value="Unassembled WGS sequence"/>
</dbReference>
<dbReference type="InterPro" id="IPR008557">
    <property type="entry name" value="PhoX"/>
</dbReference>
<keyword evidence="4" id="KW-1185">Reference proteome</keyword>
<dbReference type="PROSITE" id="PS51318">
    <property type="entry name" value="TAT"/>
    <property type="match status" value="1"/>
</dbReference>
<evidence type="ECO:0000313" key="3">
    <source>
        <dbReference type="EMBL" id="MDA0182844.1"/>
    </source>
</evidence>
<dbReference type="SUPFAM" id="SSF63825">
    <property type="entry name" value="YWTD domain"/>
    <property type="match status" value="1"/>
</dbReference>
<evidence type="ECO:0000256" key="1">
    <source>
        <dbReference type="SAM" id="MobiDB-lite"/>
    </source>
</evidence>
<dbReference type="InterPro" id="IPR015943">
    <property type="entry name" value="WD40/YVTN_repeat-like_dom_sf"/>
</dbReference>
<gene>
    <name evidence="3" type="ORF">OJ997_21205</name>
</gene>
<feature type="signal peptide" evidence="2">
    <location>
        <begin position="1"/>
        <end position="30"/>
    </location>
</feature>
<dbReference type="Gene3D" id="2.130.10.10">
    <property type="entry name" value="YVTN repeat-like/Quinoprotein amine dehydrogenase"/>
    <property type="match status" value="1"/>
</dbReference>
<dbReference type="RefSeq" id="WP_270027227.1">
    <property type="nucleotide sequence ID" value="NZ_JAPDDP010000042.1"/>
</dbReference>
<feature type="chain" id="PRO_5040893845" evidence="2">
    <location>
        <begin position="31"/>
        <end position="527"/>
    </location>
</feature>
<organism evidence="3 4">
    <name type="scientific">Solirubrobacter phytolaccae</name>
    <dbReference type="NCBI Taxonomy" id="1404360"/>
    <lineage>
        <taxon>Bacteria</taxon>
        <taxon>Bacillati</taxon>
        <taxon>Actinomycetota</taxon>
        <taxon>Thermoleophilia</taxon>
        <taxon>Solirubrobacterales</taxon>
        <taxon>Solirubrobacteraceae</taxon>
        <taxon>Solirubrobacter</taxon>
    </lineage>
</organism>